<dbReference type="EMBL" id="BAAAHK010000003">
    <property type="protein sequence ID" value="GAA0929207.1"/>
    <property type="molecule type" value="Genomic_DNA"/>
</dbReference>
<proteinExistence type="predicted"/>
<dbReference type="PROSITE" id="PS51819">
    <property type="entry name" value="VOC"/>
    <property type="match status" value="1"/>
</dbReference>
<name>A0ABN1PJP9_9ACTN</name>
<dbReference type="Gene3D" id="3.10.180.10">
    <property type="entry name" value="2,3-Dihydroxybiphenyl 1,2-Dioxygenase, domain 1"/>
    <property type="match status" value="1"/>
</dbReference>
<evidence type="ECO:0000259" key="1">
    <source>
        <dbReference type="PROSITE" id="PS51819"/>
    </source>
</evidence>
<reference evidence="2 3" key="1">
    <citation type="journal article" date="2019" name="Int. J. Syst. Evol. Microbiol.">
        <title>The Global Catalogue of Microorganisms (GCM) 10K type strain sequencing project: providing services to taxonomists for standard genome sequencing and annotation.</title>
        <authorList>
            <consortium name="The Broad Institute Genomics Platform"/>
            <consortium name="The Broad Institute Genome Sequencing Center for Infectious Disease"/>
            <person name="Wu L."/>
            <person name="Ma J."/>
        </authorList>
    </citation>
    <scope>NUCLEOTIDE SEQUENCE [LARGE SCALE GENOMIC DNA]</scope>
    <source>
        <strain evidence="2 3">JCM 10977</strain>
    </source>
</reference>
<dbReference type="SUPFAM" id="SSF54593">
    <property type="entry name" value="Glyoxalase/Bleomycin resistance protein/Dihydroxybiphenyl dioxygenase"/>
    <property type="match status" value="1"/>
</dbReference>
<evidence type="ECO:0000313" key="3">
    <source>
        <dbReference type="Proteomes" id="UP001500542"/>
    </source>
</evidence>
<organism evidence="2 3">
    <name type="scientific">Kribbella koreensis</name>
    <dbReference type="NCBI Taxonomy" id="57909"/>
    <lineage>
        <taxon>Bacteria</taxon>
        <taxon>Bacillati</taxon>
        <taxon>Actinomycetota</taxon>
        <taxon>Actinomycetes</taxon>
        <taxon>Propionibacteriales</taxon>
        <taxon>Kribbellaceae</taxon>
        <taxon>Kribbella</taxon>
    </lineage>
</organism>
<gene>
    <name evidence="2" type="ORF">GCM10009554_11380</name>
</gene>
<dbReference type="InterPro" id="IPR029068">
    <property type="entry name" value="Glyas_Bleomycin-R_OHBP_Dase"/>
</dbReference>
<feature type="domain" description="VOC" evidence="1">
    <location>
        <begin position="5"/>
        <end position="142"/>
    </location>
</feature>
<comment type="caution">
    <text evidence="2">The sequence shown here is derived from an EMBL/GenBank/DDBJ whole genome shotgun (WGS) entry which is preliminary data.</text>
</comment>
<accession>A0ABN1PJP9</accession>
<evidence type="ECO:0000313" key="2">
    <source>
        <dbReference type="EMBL" id="GAA0929207.1"/>
    </source>
</evidence>
<keyword evidence="3" id="KW-1185">Reference proteome</keyword>
<protein>
    <submittedName>
        <fullName evidence="2">Glyoxalase</fullName>
    </submittedName>
</protein>
<dbReference type="RefSeq" id="WP_343965504.1">
    <property type="nucleotide sequence ID" value="NZ_BAAAHK010000003.1"/>
</dbReference>
<dbReference type="InterPro" id="IPR037523">
    <property type="entry name" value="VOC_core"/>
</dbReference>
<dbReference type="Pfam" id="PF00903">
    <property type="entry name" value="Glyoxalase"/>
    <property type="match status" value="1"/>
</dbReference>
<dbReference type="InterPro" id="IPR004360">
    <property type="entry name" value="Glyas_Fos-R_dOase_dom"/>
</dbReference>
<sequence>MSDLKLEAVVIPVTDVDRAKTFYGDLGWRLDADFAFDNGFRVVQFTSPGSPASVQFGSKITSAPAGSAQGLYLVVSDIEAAREELLAKGAKVSEVFHSVAPGAQFAADGEGRESGRAEDGASYGSFATFSDPDGNTWLLQEITKRLPGRIDSGETTYASVQDVQDALIRAATAHGEHEKRTGEHDEQWPAWYAAYMVAEQSGADLPE</sequence>
<dbReference type="Proteomes" id="UP001500542">
    <property type="component" value="Unassembled WGS sequence"/>
</dbReference>